<dbReference type="Proteomes" id="UP000002168">
    <property type="component" value="Chromosome"/>
</dbReference>
<dbReference type="AlphaFoldDB" id="B1KM85"/>
<evidence type="ECO:0000313" key="2">
    <source>
        <dbReference type="Proteomes" id="UP000002168"/>
    </source>
</evidence>
<dbReference type="STRING" id="392500.Swoo_0197"/>
<reference evidence="1 2" key="1">
    <citation type="submission" date="2008-02" db="EMBL/GenBank/DDBJ databases">
        <title>Complete sequence of Shewanella woodyi ATCC 51908.</title>
        <authorList>
            <consortium name="US DOE Joint Genome Institute"/>
            <person name="Copeland A."/>
            <person name="Lucas S."/>
            <person name="Lapidus A."/>
            <person name="Glavina del Rio T."/>
            <person name="Dalin E."/>
            <person name="Tice H."/>
            <person name="Bruce D."/>
            <person name="Goodwin L."/>
            <person name="Pitluck S."/>
            <person name="Sims D."/>
            <person name="Brettin T."/>
            <person name="Detter J.C."/>
            <person name="Han C."/>
            <person name="Kuske C.R."/>
            <person name="Schmutz J."/>
            <person name="Larimer F."/>
            <person name="Land M."/>
            <person name="Hauser L."/>
            <person name="Kyrpides N."/>
            <person name="Lykidis A."/>
            <person name="Zhao J.-S."/>
            <person name="Richardson P."/>
        </authorList>
    </citation>
    <scope>NUCLEOTIDE SEQUENCE [LARGE SCALE GENOMIC DNA]</scope>
    <source>
        <strain evidence="2">ATCC 51908 / MS32</strain>
    </source>
</reference>
<evidence type="ECO:0000313" key="1">
    <source>
        <dbReference type="EMBL" id="ACA84498.1"/>
    </source>
</evidence>
<name>B1KM85_SHEWM</name>
<dbReference type="EMBL" id="CP000961">
    <property type="protein sequence ID" value="ACA84498.1"/>
    <property type="molecule type" value="Genomic_DNA"/>
</dbReference>
<accession>B1KM85</accession>
<sequence>MVVFLLLVISFNVYTEEIEGIPNFNRIRVISECNESQPFGIKLSLVNSGEFDYFFPKVALPQNGAMLKSNFNIALYDQLDDYPLNFSEEKINFKTDEADQLNEFSDLVIKKGEEYRERVNILKYYDLDPARKYLVSLESFFETYNEKTYRSYGITSSILVFEGGLCRNITNEELNVMLRGKD</sequence>
<dbReference type="HOGENOM" id="CLU_1481048_0_0_6"/>
<protein>
    <submittedName>
        <fullName evidence="1">Uncharacterized protein</fullName>
    </submittedName>
</protein>
<proteinExistence type="predicted"/>
<organism evidence="1 2">
    <name type="scientific">Shewanella woodyi (strain ATCC 51908 / MS32)</name>
    <dbReference type="NCBI Taxonomy" id="392500"/>
    <lineage>
        <taxon>Bacteria</taxon>
        <taxon>Pseudomonadati</taxon>
        <taxon>Pseudomonadota</taxon>
        <taxon>Gammaproteobacteria</taxon>
        <taxon>Alteromonadales</taxon>
        <taxon>Shewanellaceae</taxon>
        <taxon>Shewanella</taxon>
    </lineage>
</organism>
<dbReference type="KEGG" id="swd:Swoo_0197"/>
<gene>
    <name evidence="1" type="ordered locus">Swoo_0197</name>
</gene>
<keyword evidence="2" id="KW-1185">Reference proteome</keyword>